<dbReference type="InterPro" id="IPR001314">
    <property type="entry name" value="Peptidase_S1A"/>
</dbReference>
<gene>
    <name evidence="2" type="ORF">GCM10023191_031710</name>
</gene>
<dbReference type="Pfam" id="PF00089">
    <property type="entry name" value="Trypsin"/>
    <property type="match status" value="1"/>
</dbReference>
<dbReference type="GO" id="GO:0008233">
    <property type="term" value="F:peptidase activity"/>
    <property type="evidence" value="ECO:0007669"/>
    <property type="project" value="UniProtKB-KW"/>
</dbReference>
<name>A0ABP8PYJ9_9ACTN</name>
<dbReference type="InterPro" id="IPR018114">
    <property type="entry name" value="TRYPSIN_HIS"/>
</dbReference>
<dbReference type="Gene3D" id="2.40.10.10">
    <property type="entry name" value="Trypsin-like serine proteases"/>
    <property type="match status" value="1"/>
</dbReference>
<sequence length="244" mass="25208">MAVAGPASAVTYGSPDGNAHPEVGALIADQAYSDGTWAYCSGTLVSPTVFVTAAHCGDPGQTTARVSFASKYQPGATTYNGRYIPNPEYSGSQSDPHDIAVVVFDKAVPKITPARLPTAGLLDGMKMAGTLQTSTFTSVGYGSLAPVNGPGGKTYVYTDTRNQASGSLNSLTNAWLRLSQNPATGNGGTCYGDSGGPNFLGDTGWNLLVATTITGDTACRSTNVDYRLDTPDARAFLGQYVTLP</sequence>
<accession>A0ABP8PYJ9</accession>
<dbReference type="SMART" id="SM00020">
    <property type="entry name" value="Tryp_SPc"/>
    <property type="match status" value="1"/>
</dbReference>
<comment type="caution">
    <text evidence="2">The sequence shown here is derived from an EMBL/GenBank/DDBJ whole genome shotgun (WGS) entry which is preliminary data.</text>
</comment>
<keyword evidence="2" id="KW-0645">Protease</keyword>
<dbReference type="PRINTS" id="PR00722">
    <property type="entry name" value="CHYMOTRYPSIN"/>
</dbReference>
<dbReference type="PANTHER" id="PTHR24260">
    <property type="match status" value="1"/>
</dbReference>
<dbReference type="EMBL" id="BAABHF010000019">
    <property type="protein sequence ID" value="GAA4493741.1"/>
    <property type="molecule type" value="Genomic_DNA"/>
</dbReference>
<dbReference type="InterPro" id="IPR009003">
    <property type="entry name" value="Peptidase_S1_PA"/>
</dbReference>
<evidence type="ECO:0000313" key="3">
    <source>
        <dbReference type="Proteomes" id="UP001500503"/>
    </source>
</evidence>
<keyword evidence="2" id="KW-0378">Hydrolase</keyword>
<dbReference type="PANTHER" id="PTHR24260:SF136">
    <property type="entry name" value="GH08193P-RELATED"/>
    <property type="match status" value="1"/>
</dbReference>
<dbReference type="InterPro" id="IPR043504">
    <property type="entry name" value="Peptidase_S1_PA_chymotrypsin"/>
</dbReference>
<dbReference type="Proteomes" id="UP001500503">
    <property type="component" value="Unassembled WGS sequence"/>
</dbReference>
<evidence type="ECO:0000313" key="2">
    <source>
        <dbReference type="EMBL" id="GAA4493741.1"/>
    </source>
</evidence>
<proteinExistence type="predicted"/>
<dbReference type="PROSITE" id="PS00134">
    <property type="entry name" value="TRYPSIN_HIS"/>
    <property type="match status" value="1"/>
</dbReference>
<organism evidence="2 3">
    <name type="scientific">Actinoallomurus oryzae</name>
    <dbReference type="NCBI Taxonomy" id="502180"/>
    <lineage>
        <taxon>Bacteria</taxon>
        <taxon>Bacillati</taxon>
        <taxon>Actinomycetota</taxon>
        <taxon>Actinomycetes</taxon>
        <taxon>Streptosporangiales</taxon>
        <taxon>Thermomonosporaceae</taxon>
        <taxon>Actinoallomurus</taxon>
    </lineage>
</organism>
<dbReference type="PROSITE" id="PS50240">
    <property type="entry name" value="TRYPSIN_DOM"/>
    <property type="match status" value="1"/>
</dbReference>
<protein>
    <submittedName>
        <fullName evidence="2">Serine protease</fullName>
    </submittedName>
</protein>
<evidence type="ECO:0000259" key="1">
    <source>
        <dbReference type="PROSITE" id="PS50240"/>
    </source>
</evidence>
<reference evidence="3" key="1">
    <citation type="journal article" date="2019" name="Int. J. Syst. Evol. Microbiol.">
        <title>The Global Catalogue of Microorganisms (GCM) 10K type strain sequencing project: providing services to taxonomists for standard genome sequencing and annotation.</title>
        <authorList>
            <consortium name="The Broad Institute Genomics Platform"/>
            <consortium name="The Broad Institute Genome Sequencing Center for Infectious Disease"/>
            <person name="Wu L."/>
            <person name="Ma J."/>
        </authorList>
    </citation>
    <scope>NUCLEOTIDE SEQUENCE [LARGE SCALE GENOMIC DNA]</scope>
    <source>
        <strain evidence="3">JCM 17933</strain>
    </source>
</reference>
<dbReference type="GO" id="GO:0006508">
    <property type="term" value="P:proteolysis"/>
    <property type="evidence" value="ECO:0007669"/>
    <property type="project" value="UniProtKB-KW"/>
</dbReference>
<dbReference type="InterPro" id="IPR051333">
    <property type="entry name" value="CLIP_Serine_Protease"/>
</dbReference>
<feature type="domain" description="Peptidase S1" evidence="1">
    <location>
        <begin position="2"/>
        <end position="244"/>
    </location>
</feature>
<keyword evidence="3" id="KW-1185">Reference proteome</keyword>
<dbReference type="SUPFAM" id="SSF50494">
    <property type="entry name" value="Trypsin-like serine proteases"/>
    <property type="match status" value="1"/>
</dbReference>
<dbReference type="InterPro" id="IPR001254">
    <property type="entry name" value="Trypsin_dom"/>
</dbReference>